<proteinExistence type="predicted"/>
<name>A0A101NHD5_9ACTN</name>
<organism evidence="2 3">
    <name type="scientific">Streptomyces yokosukanensis</name>
    <dbReference type="NCBI Taxonomy" id="67386"/>
    <lineage>
        <taxon>Bacteria</taxon>
        <taxon>Bacillati</taxon>
        <taxon>Actinomycetota</taxon>
        <taxon>Actinomycetes</taxon>
        <taxon>Kitasatosporales</taxon>
        <taxon>Streptomycetaceae</taxon>
        <taxon>Streptomyces</taxon>
    </lineage>
</organism>
<dbReference type="STRING" id="67386.AQI95_43860"/>
<evidence type="ECO:0000256" key="1">
    <source>
        <dbReference type="SAM" id="Phobius"/>
    </source>
</evidence>
<feature type="transmembrane region" description="Helical" evidence="1">
    <location>
        <begin position="36"/>
        <end position="58"/>
    </location>
</feature>
<dbReference type="OrthoDB" id="4935320at2"/>
<comment type="caution">
    <text evidence="2">The sequence shown here is derived from an EMBL/GenBank/DDBJ whole genome shotgun (WGS) entry which is preliminary data.</text>
</comment>
<keyword evidence="1" id="KW-0472">Membrane</keyword>
<dbReference type="AlphaFoldDB" id="A0A101NHD5"/>
<keyword evidence="1" id="KW-1133">Transmembrane helix</keyword>
<gene>
    <name evidence="2" type="ORF">AQI95_43860</name>
</gene>
<protein>
    <recommendedName>
        <fullName evidence="4">Phosphatidic acid phosphatase type 2/haloperoxidase domain-containing protein</fullName>
    </recommendedName>
</protein>
<dbReference type="InterPro" id="IPR036938">
    <property type="entry name" value="PAP2/HPO_sf"/>
</dbReference>
<dbReference type="Proteomes" id="UP000053127">
    <property type="component" value="Unassembled WGS sequence"/>
</dbReference>
<keyword evidence="3" id="KW-1185">Reference proteome</keyword>
<feature type="transmembrane region" description="Helical" evidence="1">
    <location>
        <begin position="138"/>
        <end position="162"/>
    </location>
</feature>
<dbReference type="SUPFAM" id="SSF48317">
    <property type="entry name" value="Acid phosphatase/Vanadium-dependent haloperoxidase"/>
    <property type="match status" value="1"/>
</dbReference>
<dbReference type="EMBL" id="LMWN01000141">
    <property type="protein sequence ID" value="KUM93328.1"/>
    <property type="molecule type" value="Genomic_DNA"/>
</dbReference>
<accession>A0A101NHD5</accession>
<keyword evidence="1" id="KW-0812">Transmembrane</keyword>
<evidence type="ECO:0000313" key="2">
    <source>
        <dbReference type="EMBL" id="KUM93328.1"/>
    </source>
</evidence>
<sequence>MVPRGEARWAWLLSDGGEPRNWILFLAPLVGWHDGGWAGIGWGVFAAVFTAVLPTLILGFGERRRYWGDRHVRRRQDRIVAAPGVMASVITGTALLYGLRAPVEVTALVTAMLAVLLALLVITFFWKVSVHSAVASGALTILATDFGPWLLVLTPLVVLIGWSRIRLRCHTVGQVTVGVLIGAAVSAPVYTLLG</sequence>
<feature type="transmembrane region" description="Helical" evidence="1">
    <location>
        <begin position="174"/>
        <end position="193"/>
    </location>
</feature>
<feature type="transmembrane region" description="Helical" evidence="1">
    <location>
        <begin position="79"/>
        <end position="99"/>
    </location>
</feature>
<evidence type="ECO:0000313" key="3">
    <source>
        <dbReference type="Proteomes" id="UP000053127"/>
    </source>
</evidence>
<feature type="transmembrane region" description="Helical" evidence="1">
    <location>
        <begin position="105"/>
        <end position="126"/>
    </location>
</feature>
<reference evidence="2 3" key="1">
    <citation type="submission" date="2015-10" db="EMBL/GenBank/DDBJ databases">
        <title>Draft genome sequence of Streptomyces yokosukanensis DSM 40224, type strain for the species Streptomyces yokosukanensis.</title>
        <authorList>
            <person name="Ruckert C."/>
            <person name="Winkler A."/>
            <person name="Kalinowski J."/>
            <person name="Kampfer P."/>
            <person name="Glaeser S."/>
        </authorList>
    </citation>
    <scope>NUCLEOTIDE SEQUENCE [LARGE SCALE GENOMIC DNA]</scope>
    <source>
        <strain evidence="2 3">DSM 40224</strain>
    </source>
</reference>
<evidence type="ECO:0008006" key="4">
    <source>
        <dbReference type="Google" id="ProtNLM"/>
    </source>
</evidence>